<dbReference type="Proteomes" id="UP000192328">
    <property type="component" value="Unassembled WGS sequence"/>
</dbReference>
<dbReference type="EMBL" id="FWXZ01000007">
    <property type="protein sequence ID" value="SMC83303.1"/>
    <property type="molecule type" value="Genomic_DNA"/>
</dbReference>
<proteinExistence type="predicted"/>
<sequence>MRRIKGVAGVICLFAIWFVCFGGAARADVVINEVMSSNGYYENGHAWDWVELYNNGKETVNLSGWGFTDSKKDLYKFTFPDGAKLKAGDYLTIWCTGEENKTPGKGDTFYADFKISSSGETLRLTDRDEEEIQKLKMPEQYGCVSYGMPSGGGAYGFFENPTRGKKNETEAYTRRTAEPEIVTAAGFYEGSVTVEVRGENGADLRYTTDGETPTKKSKQFPAEGLKIKKTTPLRVKAFAEDAVSSSTAGATFFIDDAPQTAIVSLISDDKYLFSKKTGLLTKGTGSIPNYSKGYEYPVHIEYFNSKGEKQISQMGTMTCSGHSARINSQKSIALYARKAWGSDRFEFNPFPTRDYDSYKSLLLRSANSDYSATRLRDIVASSLAEGQGILYQDHEVIQVYINGRYWGHYNLREKINKYFVAAYEGVTEEQDIDNIDILARTGTDEFLQNGDNKDWLELCDFCKKKDLNDPENMAWVEERLDIDNMFTHAAYEIILGNVDFTNVRVYRVPGGKWKYLLFDVEACWRNLDPTPIEYYIKALNAKIQGFRHEPLNAMFKVPEMKARFLRRVSELLSTVFRWDNVEKHFDDVISVLKPILPRHIERWKNMKMENWKKNIHATKYYARVRPKKIPEMLKKAMKLTNAEVEEYFGETLKLLEETNKKPEE</sequence>
<reference evidence="1" key="1">
    <citation type="submission" date="2017-04" db="EMBL/GenBank/DDBJ databases">
        <authorList>
            <person name="Varghese N."/>
            <person name="Submissions S."/>
        </authorList>
    </citation>
    <scope>NUCLEOTIDE SEQUENCE</scope>
    <source>
        <strain evidence="1">WTE2008</strain>
    </source>
</reference>
<organism evidence="1 2">
    <name type="scientific">Aristaeella lactis</name>
    <dbReference type="NCBI Taxonomy" id="3046383"/>
    <lineage>
        <taxon>Bacteria</taxon>
        <taxon>Bacillati</taxon>
        <taxon>Bacillota</taxon>
        <taxon>Clostridia</taxon>
        <taxon>Eubacteriales</taxon>
        <taxon>Aristaeellaceae</taxon>
        <taxon>Aristaeella</taxon>
    </lineage>
</organism>
<keyword evidence="2" id="KW-1185">Reference proteome</keyword>
<protein>
    <submittedName>
        <fullName evidence="1">Chitobiase/beta-hexosaminidase C-terminal domain-containing protein</fullName>
    </submittedName>
</protein>
<gene>
    <name evidence="1" type="ORF">SAMN06297397_2809</name>
</gene>
<evidence type="ECO:0000313" key="2">
    <source>
        <dbReference type="Proteomes" id="UP000192328"/>
    </source>
</evidence>
<comment type="caution">
    <text evidence="1">The sequence shown here is derived from an EMBL/GenBank/DDBJ whole genome shotgun (WGS) entry which is preliminary data.</text>
</comment>
<name>A0AC61PPU0_9FIRM</name>
<accession>A0AC61PPU0</accession>
<evidence type="ECO:0000313" key="1">
    <source>
        <dbReference type="EMBL" id="SMC83303.1"/>
    </source>
</evidence>